<comment type="caution">
    <text evidence="5">The sequence shown here is derived from an EMBL/GenBank/DDBJ whole genome shotgun (WGS) entry which is preliminary data.</text>
</comment>
<feature type="domain" description="AMP-dependent synthetase/ligase" evidence="3">
    <location>
        <begin position="31"/>
        <end position="391"/>
    </location>
</feature>
<gene>
    <name evidence="5" type="ORF">R3Q59_24130</name>
</gene>
<comment type="similarity">
    <text evidence="1">Belongs to the ATP-dependent AMP-binding enzyme family.</text>
</comment>
<dbReference type="PANTHER" id="PTHR24096">
    <property type="entry name" value="LONG-CHAIN-FATTY-ACID--COA LIGASE"/>
    <property type="match status" value="1"/>
</dbReference>
<dbReference type="InterPro" id="IPR045851">
    <property type="entry name" value="AMP-bd_C_sf"/>
</dbReference>
<dbReference type="EMBL" id="JAWLKA010000014">
    <property type="protein sequence ID" value="MDV6283588.1"/>
    <property type="molecule type" value="Genomic_DNA"/>
</dbReference>
<dbReference type="Pfam" id="PF13193">
    <property type="entry name" value="AMP-binding_C"/>
    <property type="match status" value="1"/>
</dbReference>
<dbReference type="PROSITE" id="PS00455">
    <property type="entry name" value="AMP_BINDING"/>
    <property type="match status" value="1"/>
</dbReference>
<reference evidence="5 6" key="1">
    <citation type="submission" date="2023-10" db="EMBL/GenBank/DDBJ databases">
        <title>Development of a sustainable strategy for remediation of hydrocarbon-contaminated territories based on the waste exchange concept.</title>
        <authorList>
            <person name="Krivoruchko A."/>
        </authorList>
    </citation>
    <scope>NUCLEOTIDE SEQUENCE [LARGE SCALE GENOMIC DNA]</scope>
    <source>
        <strain evidence="5 6">IEGM 60</strain>
    </source>
</reference>
<dbReference type="PANTHER" id="PTHR24096:SF149">
    <property type="entry name" value="AMP-BINDING DOMAIN-CONTAINING PROTEIN-RELATED"/>
    <property type="match status" value="1"/>
</dbReference>
<dbReference type="InterPro" id="IPR000873">
    <property type="entry name" value="AMP-dep_synth/lig_dom"/>
</dbReference>
<dbReference type="RefSeq" id="WP_317569775.1">
    <property type="nucleotide sequence ID" value="NZ_JAWLKA010000014.1"/>
</dbReference>
<dbReference type="Proteomes" id="UP001185737">
    <property type="component" value="Unassembled WGS sequence"/>
</dbReference>
<keyword evidence="2" id="KW-0436">Ligase</keyword>
<accession>A0ABU4CJ45</accession>
<dbReference type="SUPFAM" id="SSF56801">
    <property type="entry name" value="Acetyl-CoA synthetase-like"/>
    <property type="match status" value="1"/>
</dbReference>
<dbReference type="Gene3D" id="3.40.50.12780">
    <property type="entry name" value="N-terminal domain of ligase-like"/>
    <property type="match status" value="1"/>
</dbReference>
<proteinExistence type="inferred from homology"/>
<organism evidence="5 6">
    <name type="scientific">Rhodococcus jostii</name>
    <dbReference type="NCBI Taxonomy" id="132919"/>
    <lineage>
        <taxon>Bacteria</taxon>
        <taxon>Bacillati</taxon>
        <taxon>Actinomycetota</taxon>
        <taxon>Actinomycetes</taxon>
        <taxon>Mycobacteriales</taxon>
        <taxon>Nocardiaceae</taxon>
        <taxon>Rhodococcus</taxon>
    </lineage>
</organism>
<evidence type="ECO:0000256" key="1">
    <source>
        <dbReference type="ARBA" id="ARBA00006432"/>
    </source>
</evidence>
<evidence type="ECO:0000313" key="6">
    <source>
        <dbReference type="Proteomes" id="UP001185737"/>
    </source>
</evidence>
<dbReference type="InterPro" id="IPR020845">
    <property type="entry name" value="AMP-binding_CS"/>
</dbReference>
<sequence length="533" mass="57166">MSFTSPHPDVVIPESSLYDLLFGTLSDEELQRTAFRDRSSGTTVEYRDLVAGIDAVAGALTTQGLTVGDVVGLHAPNSPEFAVAFHGILRAGGTATPINALYTAEDITKQLTDSSASFLFTTSALLPQAWSAARAAGIGAHRVLVLDGTGDEHPSLQQMLAQQIPAPKVDFDPATHLAVLPYSSGTTGRPKGVRLTHRNLVANLCQVQPWLGITPQERVLAVLPFFHIYGLTAVLNATLHQRATLVTMPKFDLLEFLRTVSEEECSYIYIAPPVAVAMAKNPIVDDYDLSSVRVMLSGAAPLDDHLARVIEKRLGCKVLQGFGMSEMSPASHLIPLDRDDIPRNSVGLTIPNMECKLIDPATGEEIAYPAEGVSKPGELWCKGPNIMAGYLGNDEATAETLDADGYLHTGDIATVDSEGVVTIVDRMKELIKYKGYQVPPAELEALLLTHPQISDAAVIGVSNGEGEEVPKAFVVKQQGTELDEAAVIAFVAERVSPHKKVRKVQFIDIVPKSAAGKILRKDLRASEAGSLVP</sequence>
<keyword evidence="6" id="KW-1185">Reference proteome</keyword>
<dbReference type="InterPro" id="IPR025110">
    <property type="entry name" value="AMP-bd_C"/>
</dbReference>
<evidence type="ECO:0000256" key="2">
    <source>
        <dbReference type="ARBA" id="ARBA00022598"/>
    </source>
</evidence>
<dbReference type="InterPro" id="IPR042099">
    <property type="entry name" value="ANL_N_sf"/>
</dbReference>
<dbReference type="Gene3D" id="3.30.300.30">
    <property type="match status" value="1"/>
</dbReference>
<dbReference type="Pfam" id="PF00501">
    <property type="entry name" value="AMP-binding"/>
    <property type="match status" value="1"/>
</dbReference>
<evidence type="ECO:0000259" key="3">
    <source>
        <dbReference type="Pfam" id="PF00501"/>
    </source>
</evidence>
<protein>
    <submittedName>
        <fullName evidence="5">AMP-binding protein</fullName>
    </submittedName>
</protein>
<evidence type="ECO:0000259" key="4">
    <source>
        <dbReference type="Pfam" id="PF13193"/>
    </source>
</evidence>
<feature type="domain" description="AMP-binding enzyme C-terminal" evidence="4">
    <location>
        <begin position="442"/>
        <end position="517"/>
    </location>
</feature>
<evidence type="ECO:0000313" key="5">
    <source>
        <dbReference type="EMBL" id="MDV6283588.1"/>
    </source>
</evidence>
<name>A0ABU4CJ45_RHOJO</name>